<name>A0ABN7XK98_GIGMA</name>
<evidence type="ECO:0000313" key="2">
    <source>
        <dbReference type="Proteomes" id="UP000789901"/>
    </source>
</evidence>
<accession>A0ABN7XK98</accession>
<sequence length="53" mass="6047">FSPRESCNRHVSFESQYGICVICLTLLILPRAEIKELDEALEHIIFVDGAKNK</sequence>
<proteinExistence type="predicted"/>
<keyword evidence="2" id="KW-1185">Reference proteome</keyword>
<feature type="non-terminal residue" evidence="1">
    <location>
        <position position="1"/>
    </location>
</feature>
<dbReference type="Proteomes" id="UP000789901">
    <property type="component" value="Unassembled WGS sequence"/>
</dbReference>
<reference evidence="1 2" key="1">
    <citation type="submission" date="2021-06" db="EMBL/GenBank/DDBJ databases">
        <authorList>
            <person name="Kallberg Y."/>
            <person name="Tangrot J."/>
            <person name="Rosling A."/>
        </authorList>
    </citation>
    <scope>NUCLEOTIDE SEQUENCE [LARGE SCALE GENOMIC DNA]</scope>
    <source>
        <strain evidence="1 2">120-4 pot B 10/14</strain>
    </source>
</reference>
<gene>
    <name evidence="1" type="ORF">GMARGA_LOCUS43966</name>
</gene>
<organism evidence="1 2">
    <name type="scientific">Gigaspora margarita</name>
    <dbReference type="NCBI Taxonomy" id="4874"/>
    <lineage>
        <taxon>Eukaryota</taxon>
        <taxon>Fungi</taxon>
        <taxon>Fungi incertae sedis</taxon>
        <taxon>Mucoromycota</taxon>
        <taxon>Glomeromycotina</taxon>
        <taxon>Glomeromycetes</taxon>
        <taxon>Diversisporales</taxon>
        <taxon>Gigasporaceae</taxon>
        <taxon>Gigaspora</taxon>
    </lineage>
</organism>
<protein>
    <submittedName>
        <fullName evidence="1">10812_t:CDS:1</fullName>
    </submittedName>
</protein>
<dbReference type="EMBL" id="CAJVQB010146332">
    <property type="protein sequence ID" value="CAG8855145.1"/>
    <property type="molecule type" value="Genomic_DNA"/>
</dbReference>
<comment type="caution">
    <text evidence="1">The sequence shown here is derived from an EMBL/GenBank/DDBJ whole genome shotgun (WGS) entry which is preliminary data.</text>
</comment>
<evidence type="ECO:0000313" key="1">
    <source>
        <dbReference type="EMBL" id="CAG8855145.1"/>
    </source>
</evidence>